<dbReference type="InterPro" id="IPR028012">
    <property type="entry name" value="Rua1_C"/>
</dbReference>
<evidence type="ECO:0000259" key="2">
    <source>
        <dbReference type="Pfam" id="PF14616"/>
    </source>
</evidence>
<feature type="compositionally biased region" description="Polar residues" evidence="1">
    <location>
        <begin position="286"/>
        <end position="299"/>
    </location>
</feature>
<dbReference type="OrthoDB" id="5595379at2759"/>
<feature type="region of interest" description="Disordered" evidence="1">
    <location>
        <begin position="573"/>
        <end position="620"/>
    </location>
</feature>
<dbReference type="PANTHER" id="PTHR28125:SF3">
    <property type="entry name" value="TRANSCRIPTION REGULATOR RUA1 C-TERMINAL DOMAIN-CONTAINING PROTEIN"/>
    <property type="match status" value="1"/>
</dbReference>
<feature type="region of interest" description="Disordered" evidence="1">
    <location>
        <begin position="385"/>
        <end position="423"/>
    </location>
</feature>
<dbReference type="AlphaFoldDB" id="A0A8H3EPM0"/>
<evidence type="ECO:0000313" key="3">
    <source>
        <dbReference type="EMBL" id="CAF9909059.1"/>
    </source>
</evidence>
<feature type="compositionally biased region" description="Basic and acidic residues" evidence="1">
    <location>
        <begin position="578"/>
        <end position="590"/>
    </location>
</feature>
<feature type="domain" description="Transcription regulator Rua1 C-terminal" evidence="2">
    <location>
        <begin position="435"/>
        <end position="533"/>
    </location>
</feature>
<proteinExistence type="predicted"/>
<gene>
    <name evidence="3" type="ORF">HETSPECPRED_008811</name>
</gene>
<keyword evidence="4" id="KW-1185">Reference proteome</keyword>
<name>A0A8H3EPM0_9LECA</name>
<evidence type="ECO:0000313" key="4">
    <source>
        <dbReference type="Proteomes" id="UP000664521"/>
    </source>
</evidence>
<comment type="caution">
    <text evidence="3">The sequence shown here is derived from an EMBL/GenBank/DDBJ whole genome shotgun (WGS) entry which is preliminary data.</text>
</comment>
<dbReference type="EMBL" id="CAJPDS010000007">
    <property type="protein sequence ID" value="CAF9909059.1"/>
    <property type="molecule type" value="Genomic_DNA"/>
</dbReference>
<feature type="region of interest" description="Disordered" evidence="1">
    <location>
        <begin position="31"/>
        <end position="64"/>
    </location>
</feature>
<dbReference type="PANTHER" id="PTHR28125">
    <property type="entry name" value="MEIOTIC EXPRESSION UP-REGULATED PROTEIN 26"/>
    <property type="match status" value="1"/>
</dbReference>
<dbReference type="Proteomes" id="UP000664521">
    <property type="component" value="Unassembled WGS sequence"/>
</dbReference>
<evidence type="ECO:0000256" key="1">
    <source>
        <dbReference type="SAM" id="MobiDB-lite"/>
    </source>
</evidence>
<accession>A0A8H3EPM0</accession>
<reference evidence="3" key="1">
    <citation type="submission" date="2021-03" db="EMBL/GenBank/DDBJ databases">
        <authorList>
            <person name="Tagirdzhanova G."/>
        </authorList>
    </citation>
    <scope>NUCLEOTIDE SEQUENCE</scope>
</reference>
<protein>
    <recommendedName>
        <fullName evidence="2">Transcription regulator Rua1 C-terminal domain-containing protein</fullName>
    </recommendedName>
</protein>
<dbReference type="Pfam" id="PF14616">
    <property type="entry name" value="Rua1_C"/>
    <property type="match status" value="1"/>
</dbReference>
<organism evidence="3 4">
    <name type="scientific">Heterodermia speciosa</name>
    <dbReference type="NCBI Taxonomy" id="116794"/>
    <lineage>
        <taxon>Eukaryota</taxon>
        <taxon>Fungi</taxon>
        <taxon>Dikarya</taxon>
        <taxon>Ascomycota</taxon>
        <taxon>Pezizomycotina</taxon>
        <taxon>Lecanoromycetes</taxon>
        <taxon>OSLEUM clade</taxon>
        <taxon>Lecanoromycetidae</taxon>
        <taxon>Caliciales</taxon>
        <taxon>Physciaceae</taxon>
        <taxon>Heterodermia</taxon>
    </lineage>
</organism>
<sequence>MDARTARCLGVSSGMPMPFNPHRPMIPAHSRYHMPQPPPQIQTVQHPQHQQRPMYTQRASSYDPYTVSRESINSTRATPQPQYHQSYTPITTSQSQFYPNSTTPTQNVAYTPLITDIDSAYFSKCATPESTLTPDMWDDALKTHNNIGTGKVADFDEFGLGLGSIGENMSGSTVKGSDTELFNFPDFGSSADPISALEGSSPDGHSWSTLSDASGGVISDFPDFSAEAELTCLNSDFSLGFDSVIPSIEDNTPTPMVNNMPKPTVSSVTRASPSHRYRTSPYPSNPGRSRSFTTGSMAQTQRSSPFAYNAYHTPNFASQHASPLSNHVSVSQDADVSTFFDDINFDTNHTFMPSSFRDSHHAVSHSNFSITAELDSNLPSSIAPKSKCEHSFAGSSEPPNLYGALSERPISPPPEDMNPENEDDVPRVQELRFEGDLYTPKYVRGHGNKREGWCGICKPGRWLVLKNSAFWYDKSFTHGISAATGAPFESPRETRRMNSNPDVWEGLCHSCGEWIALISSKKKGTTWFRHAYKVSPPSRSCVQDTDKGILQCHTHQKVKDTPKRRREASHAKALKAAQSEDVKCESREDTPFSLDMAGMDEGPEQHYHAIPSLDPVSSVL</sequence>
<feature type="region of interest" description="Disordered" evidence="1">
    <location>
        <begin position="250"/>
        <end position="299"/>
    </location>
</feature>
<feature type="compositionally biased region" description="Low complexity" evidence="1">
    <location>
        <begin position="41"/>
        <end position="53"/>
    </location>
</feature>